<evidence type="ECO:0000256" key="1">
    <source>
        <dbReference type="SAM" id="MobiDB-lite"/>
    </source>
</evidence>
<proteinExistence type="predicted"/>
<dbReference type="AlphaFoldDB" id="A0A6A6V229"/>
<protein>
    <submittedName>
        <fullName evidence="3">Uncharacterized protein</fullName>
    </submittedName>
</protein>
<dbReference type="EMBL" id="MU006592">
    <property type="protein sequence ID" value="KAF2743969.1"/>
    <property type="molecule type" value="Genomic_DNA"/>
</dbReference>
<feature type="compositionally biased region" description="Basic and acidic residues" evidence="1">
    <location>
        <begin position="253"/>
        <end position="274"/>
    </location>
</feature>
<feature type="compositionally biased region" description="Basic and acidic residues" evidence="1">
    <location>
        <begin position="291"/>
        <end position="332"/>
    </location>
</feature>
<gene>
    <name evidence="3" type="ORF">M011DRAFT_489295</name>
</gene>
<keyword evidence="4" id="KW-1185">Reference proteome</keyword>
<feature type="signal peptide" evidence="2">
    <location>
        <begin position="1"/>
        <end position="18"/>
    </location>
</feature>
<dbReference type="OrthoDB" id="3933243at2759"/>
<dbReference type="Proteomes" id="UP000799440">
    <property type="component" value="Unassembled WGS sequence"/>
</dbReference>
<organism evidence="3 4">
    <name type="scientific">Sporormia fimetaria CBS 119925</name>
    <dbReference type="NCBI Taxonomy" id="1340428"/>
    <lineage>
        <taxon>Eukaryota</taxon>
        <taxon>Fungi</taxon>
        <taxon>Dikarya</taxon>
        <taxon>Ascomycota</taxon>
        <taxon>Pezizomycotina</taxon>
        <taxon>Dothideomycetes</taxon>
        <taxon>Pleosporomycetidae</taxon>
        <taxon>Pleosporales</taxon>
        <taxon>Sporormiaceae</taxon>
        <taxon>Sporormia</taxon>
    </lineage>
</organism>
<feature type="region of interest" description="Disordered" evidence="1">
    <location>
        <begin position="253"/>
        <end position="344"/>
    </location>
</feature>
<feature type="chain" id="PRO_5025637141" evidence="2">
    <location>
        <begin position="19"/>
        <end position="344"/>
    </location>
</feature>
<name>A0A6A6V229_9PLEO</name>
<keyword evidence="2" id="KW-0732">Signal</keyword>
<accession>A0A6A6V229</accession>
<feature type="compositionally biased region" description="Polar residues" evidence="1">
    <location>
        <begin position="335"/>
        <end position="344"/>
    </location>
</feature>
<evidence type="ECO:0000313" key="3">
    <source>
        <dbReference type="EMBL" id="KAF2743969.1"/>
    </source>
</evidence>
<reference evidence="3" key="1">
    <citation type="journal article" date="2020" name="Stud. Mycol.">
        <title>101 Dothideomycetes genomes: a test case for predicting lifestyles and emergence of pathogens.</title>
        <authorList>
            <person name="Haridas S."/>
            <person name="Albert R."/>
            <person name="Binder M."/>
            <person name="Bloem J."/>
            <person name="Labutti K."/>
            <person name="Salamov A."/>
            <person name="Andreopoulos B."/>
            <person name="Baker S."/>
            <person name="Barry K."/>
            <person name="Bills G."/>
            <person name="Bluhm B."/>
            <person name="Cannon C."/>
            <person name="Castanera R."/>
            <person name="Culley D."/>
            <person name="Daum C."/>
            <person name="Ezra D."/>
            <person name="Gonzalez J."/>
            <person name="Henrissat B."/>
            <person name="Kuo A."/>
            <person name="Liang C."/>
            <person name="Lipzen A."/>
            <person name="Lutzoni F."/>
            <person name="Magnuson J."/>
            <person name="Mondo S."/>
            <person name="Nolan M."/>
            <person name="Ohm R."/>
            <person name="Pangilinan J."/>
            <person name="Park H.-J."/>
            <person name="Ramirez L."/>
            <person name="Alfaro M."/>
            <person name="Sun H."/>
            <person name="Tritt A."/>
            <person name="Yoshinaga Y."/>
            <person name="Zwiers L.-H."/>
            <person name="Turgeon B."/>
            <person name="Goodwin S."/>
            <person name="Spatafora J."/>
            <person name="Crous P."/>
            <person name="Grigoriev I."/>
        </authorList>
    </citation>
    <scope>NUCLEOTIDE SEQUENCE</scope>
    <source>
        <strain evidence="3">CBS 119925</strain>
    </source>
</reference>
<sequence length="344" mass="38846">MYFKTCATLGLATGLAAAKPISLPSHSPRQLLGSPNNNFNFIDGFNLLNARQQILNIQSNNLQVVDNGFQQAIVQQAQEVLVINEQNNGFNNNLNNLFRKSNFKNNFPDQSTVMLVVQEIQVAVDNGFGGRVEQSVFAQSVLIANRGLGVTRTVMVVSQETLIAQNILNNGVFENNNNFNNGFDNQNVVFPTATADFQLFGARPTWSTIAADPAATLGAIWQAELDDLNKIDFNQNDNDLNNRIAEEEKRALDEAKRVEEEQRKAEEEARKQEEQQQQEEEQQQQEQQQQDEQRKAEGEEAKRLEEEQRKAEEEAAKRQQEQEQQGDEKADAEQVVQTQVEPRV</sequence>
<evidence type="ECO:0000313" key="4">
    <source>
        <dbReference type="Proteomes" id="UP000799440"/>
    </source>
</evidence>
<evidence type="ECO:0000256" key="2">
    <source>
        <dbReference type="SAM" id="SignalP"/>
    </source>
</evidence>